<feature type="domain" description="Phosphatidylinositol-specific phospholipase C X" evidence="1">
    <location>
        <begin position="176"/>
        <end position="240"/>
    </location>
</feature>
<dbReference type="PROSITE" id="PS50007">
    <property type="entry name" value="PIPLC_X_DOMAIN"/>
    <property type="match status" value="1"/>
</dbReference>
<evidence type="ECO:0000313" key="2">
    <source>
        <dbReference type="EMBL" id="KAK1700798.1"/>
    </source>
</evidence>
<organism evidence="2 3">
    <name type="scientific">Colletotrichum godetiae</name>
    <dbReference type="NCBI Taxonomy" id="1209918"/>
    <lineage>
        <taxon>Eukaryota</taxon>
        <taxon>Fungi</taxon>
        <taxon>Dikarya</taxon>
        <taxon>Ascomycota</taxon>
        <taxon>Pezizomycotina</taxon>
        <taxon>Sordariomycetes</taxon>
        <taxon>Hypocreomycetidae</taxon>
        <taxon>Glomerellales</taxon>
        <taxon>Glomerellaceae</taxon>
        <taxon>Colletotrichum</taxon>
        <taxon>Colletotrichum acutatum species complex</taxon>
    </lineage>
</organism>
<reference evidence="2" key="1">
    <citation type="submission" date="2021-06" db="EMBL/GenBank/DDBJ databases">
        <title>Comparative genomics, transcriptomics and evolutionary studies reveal genomic signatures of adaptation to plant cell wall in hemibiotrophic fungi.</title>
        <authorList>
            <consortium name="DOE Joint Genome Institute"/>
            <person name="Baroncelli R."/>
            <person name="Diaz J.F."/>
            <person name="Benocci T."/>
            <person name="Peng M."/>
            <person name="Battaglia E."/>
            <person name="Haridas S."/>
            <person name="Andreopoulos W."/>
            <person name="Labutti K."/>
            <person name="Pangilinan J."/>
            <person name="Floch G.L."/>
            <person name="Makela M.R."/>
            <person name="Henrissat B."/>
            <person name="Grigoriev I.V."/>
            <person name="Crouch J.A."/>
            <person name="De Vries R.P."/>
            <person name="Sukno S.A."/>
            <person name="Thon M.R."/>
        </authorList>
    </citation>
    <scope>NUCLEOTIDE SEQUENCE</scope>
    <source>
        <strain evidence="2">CBS 193.32</strain>
    </source>
</reference>
<dbReference type="Proteomes" id="UP001224890">
    <property type="component" value="Unassembled WGS sequence"/>
</dbReference>
<comment type="caution">
    <text evidence="2">The sequence shown here is derived from an EMBL/GenBank/DDBJ whole genome shotgun (WGS) entry which is preliminary data.</text>
</comment>
<proteinExistence type="predicted"/>
<dbReference type="PANTHER" id="PTHR13593:SF113">
    <property type="entry name" value="SI:DKEY-266F7.9"/>
    <property type="match status" value="1"/>
</dbReference>
<protein>
    <submittedName>
        <fullName evidence="2">PLC-like phosphodiesterase</fullName>
    </submittedName>
</protein>
<dbReference type="InterPro" id="IPR017946">
    <property type="entry name" value="PLC-like_Pdiesterase_TIM-brl"/>
</dbReference>
<dbReference type="GO" id="GO:0008081">
    <property type="term" value="F:phosphoric diester hydrolase activity"/>
    <property type="evidence" value="ECO:0007669"/>
    <property type="project" value="InterPro"/>
</dbReference>
<dbReference type="PANTHER" id="PTHR13593">
    <property type="match status" value="1"/>
</dbReference>
<dbReference type="SUPFAM" id="SSF51695">
    <property type="entry name" value="PLC-like phosphodiesterases"/>
    <property type="match status" value="1"/>
</dbReference>
<dbReference type="EMBL" id="JAHMHR010000002">
    <property type="protein sequence ID" value="KAK1700798.1"/>
    <property type="molecule type" value="Genomic_DNA"/>
</dbReference>
<dbReference type="InterPro" id="IPR051057">
    <property type="entry name" value="PI-PLC_domain"/>
</dbReference>
<dbReference type="Pfam" id="PF00388">
    <property type="entry name" value="PI-PLC-X"/>
    <property type="match status" value="1"/>
</dbReference>
<accession>A0AAJ0F042</accession>
<dbReference type="GeneID" id="85458097"/>
<dbReference type="GO" id="GO:0006629">
    <property type="term" value="P:lipid metabolic process"/>
    <property type="evidence" value="ECO:0007669"/>
    <property type="project" value="InterPro"/>
</dbReference>
<sequence length="450" mass="51371">MAVASPSTSQNPLQLELQTLQAQHPQYHVVLWATDGGSASLLPGARWIKRGALSISTNRRNSWNFTYGTHLYDYYVIIEGKFEYHNKKMKANDYSSFVASTAGFDFVKKQSIMRPKPEFRADSWMKHLSDDLCLKDLTLPGTRCSSASIYWINDVGNLEVEPEISDKGLKTRVLDMSKCHRDSIRAQLKSGIRLLDLRCDEERRLRHGPLVLDKQLDDVLDDVKDFLEDNDREVVMVMLSFSSASAVYEAGKPWSEGYRIEYDEVPDHFNREFKKDMKKDKDLYTGKKWPRLGEVRGKVVICRGWDVDAEQDQWGLHCRLPKWEAAHGFTSNIKASALAAHRWNELVGDFGKQDAPKSIVLAACLHHDPADEESWIPPLQTAPILQRKAEEHIRKSTKKTKHLWIYGDEMKKKTNMAIAKLNFLGSDDVDFTRPPPMTVKSAPVLLVATH</sequence>
<keyword evidence="3" id="KW-1185">Reference proteome</keyword>
<dbReference type="AlphaFoldDB" id="A0AAJ0F042"/>
<dbReference type="InterPro" id="IPR000909">
    <property type="entry name" value="PLipase_C_PInositol-sp_X_dom"/>
</dbReference>
<dbReference type="RefSeq" id="XP_060436555.1">
    <property type="nucleotide sequence ID" value="XM_060573571.1"/>
</dbReference>
<dbReference type="Gene3D" id="3.20.20.190">
    <property type="entry name" value="Phosphatidylinositol (PI) phosphodiesterase"/>
    <property type="match status" value="1"/>
</dbReference>
<evidence type="ECO:0000259" key="1">
    <source>
        <dbReference type="Pfam" id="PF00388"/>
    </source>
</evidence>
<gene>
    <name evidence="2" type="ORF">BDP55DRAFT_644200</name>
</gene>
<evidence type="ECO:0000313" key="3">
    <source>
        <dbReference type="Proteomes" id="UP001224890"/>
    </source>
</evidence>
<name>A0AAJ0F042_9PEZI</name>